<dbReference type="InterPro" id="IPR012675">
    <property type="entry name" value="Beta-grasp_dom_sf"/>
</dbReference>
<dbReference type="InterPro" id="IPR001041">
    <property type="entry name" value="2Fe-2S_ferredoxin-type"/>
</dbReference>
<dbReference type="EMBL" id="VEPZ02001124">
    <property type="protein sequence ID" value="KAE8693013.1"/>
    <property type="molecule type" value="Genomic_DNA"/>
</dbReference>
<dbReference type="AlphaFoldDB" id="A0A6A2ZMM0"/>
<dbReference type="GO" id="GO:0009507">
    <property type="term" value="C:chloroplast"/>
    <property type="evidence" value="ECO:0007669"/>
    <property type="project" value="UniProtKB-SubCell"/>
</dbReference>
<evidence type="ECO:0000256" key="6">
    <source>
        <dbReference type="ARBA" id="ARBA00022714"/>
    </source>
</evidence>
<dbReference type="Proteomes" id="UP000436088">
    <property type="component" value="Unassembled WGS sequence"/>
</dbReference>
<evidence type="ECO:0000256" key="5">
    <source>
        <dbReference type="ARBA" id="ARBA00022528"/>
    </source>
</evidence>
<comment type="function">
    <text evidence="1 11">Ferredoxins are iron-sulfur proteins that transfer electrons in a wide variety of metabolic reactions.</text>
</comment>
<evidence type="ECO:0000256" key="10">
    <source>
        <dbReference type="ARBA" id="ARBA00023014"/>
    </source>
</evidence>
<dbReference type="OrthoDB" id="1885901at2759"/>
<evidence type="ECO:0000256" key="7">
    <source>
        <dbReference type="ARBA" id="ARBA00022723"/>
    </source>
</evidence>
<evidence type="ECO:0000256" key="4">
    <source>
        <dbReference type="ARBA" id="ARBA00022448"/>
    </source>
</evidence>
<keyword evidence="6 11" id="KW-0001">2Fe-2S</keyword>
<dbReference type="GO" id="GO:0022900">
    <property type="term" value="P:electron transport chain"/>
    <property type="evidence" value="ECO:0007669"/>
    <property type="project" value="InterPro"/>
</dbReference>
<comment type="similarity">
    <text evidence="3 11">Belongs to the 2Fe2S plant-type ferredoxin family.</text>
</comment>
<dbReference type="GO" id="GO:0046872">
    <property type="term" value="F:metal ion binding"/>
    <property type="evidence" value="ECO:0007669"/>
    <property type="project" value="UniProtKB-KW"/>
</dbReference>
<name>A0A6A2ZMM0_HIBSY</name>
<keyword evidence="10 11" id="KW-0411">Iron-sulfur</keyword>
<dbReference type="CDD" id="cd00207">
    <property type="entry name" value="fer2"/>
    <property type="match status" value="1"/>
</dbReference>
<dbReference type="FunFam" id="3.10.20.30:FF:000014">
    <property type="entry name" value="Ferredoxin"/>
    <property type="match status" value="1"/>
</dbReference>
<dbReference type="PANTHER" id="PTHR43112:SF44">
    <property type="entry name" value="FERREDOXIN"/>
    <property type="match status" value="1"/>
</dbReference>
<evidence type="ECO:0000256" key="3">
    <source>
        <dbReference type="ARBA" id="ARBA00007874"/>
    </source>
</evidence>
<dbReference type="PROSITE" id="PS00197">
    <property type="entry name" value="2FE2S_FER_1"/>
    <property type="match status" value="1"/>
</dbReference>
<dbReference type="InterPro" id="IPR006058">
    <property type="entry name" value="2Fe2S_fd_BS"/>
</dbReference>
<dbReference type="NCBIfam" id="TIGR02008">
    <property type="entry name" value="fdx_plant"/>
    <property type="match status" value="1"/>
</dbReference>
<evidence type="ECO:0000259" key="12">
    <source>
        <dbReference type="PROSITE" id="PS51085"/>
    </source>
</evidence>
<keyword evidence="5 11" id="KW-0150">Chloroplast</keyword>
<keyword evidence="7 11" id="KW-0479">Metal-binding</keyword>
<comment type="subcellular location">
    <subcellularLocation>
        <location evidence="2 11">Plastid</location>
        <location evidence="2 11">Chloroplast</location>
    </subcellularLocation>
</comment>
<dbReference type="Pfam" id="PF00111">
    <property type="entry name" value="Fer2"/>
    <property type="match status" value="1"/>
</dbReference>
<keyword evidence="14" id="KW-1185">Reference proteome</keyword>
<comment type="cofactor">
    <cofactor evidence="11">
        <name>[2Fe-2S] cluster</name>
        <dbReference type="ChEBI" id="CHEBI:190135"/>
    </cofactor>
    <text evidence="11">Binds 1 [2Fe-2S] cluster.</text>
</comment>
<protein>
    <recommendedName>
        <fullName evidence="11">Ferredoxin</fullName>
    </recommendedName>
</protein>
<evidence type="ECO:0000256" key="8">
    <source>
        <dbReference type="ARBA" id="ARBA00022982"/>
    </source>
</evidence>
<dbReference type="Gene3D" id="3.10.20.30">
    <property type="match status" value="1"/>
</dbReference>
<dbReference type="SUPFAM" id="SSF54292">
    <property type="entry name" value="2Fe-2S ferredoxin-like"/>
    <property type="match status" value="1"/>
</dbReference>
<accession>A0A6A2ZMM0</accession>
<dbReference type="GO" id="GO:0009055">
    <property type="term" value="F:electron transfer activity"/>
    <property type="evidence" value="ECO:0007669"/>
    <property type="project" value="InterPro"/>
</dbReference>
<proteinExistence type="inferred from homology"/>
<evidence type="ECO:0000256" key="11">
    <source>
        <dbReference type="RuleBase" id="RU364001"/>
    </source>
</evidence>
<dbReference type="PROSITE" id="PS51085">
    <property type="entry name" value="2FE2S_FER_2"/>
    <property type="match status" value="1"/>
</dbReference>
<evidence type="ECO:0000256" key="2">
    <source>
        <dbReference type="ARBA" id="ARBA00004229"/>
    </source>
</evidence>
<dbReference type="InterPro" id="IPR036010">
    <property type="entry name" value="2Fe-2S_ferredoxin-like_sf"/>
</dbReference>
<keyword evidence="8 11" id="KW-0249">Electron transport</keyword>
<dbReference type="InterPro" id="IPR010241">
    <property type="entry name" value="Fd_pln"/>
</dbReference>
<dbReference type="GO" id="GO:0051537">
    <property type="term" value="F:2 iron, 2 sulfur cluster binding"/>
    <property type="evidence" value="ECO:0007669"/>
    <property type="project" value="UniProtKB-KW"/>
</dbReference>
<gene>
    <name evidence="13" type="ORF">F3Y22_tig00110819pilonHSYRG00162</name>
</gene>
<evidence type="ECO:0000313" key="13">
    <source>
        <dbReference type="EMBL" id="KAE8693013.1"/>
    </source>
</evidence>
<evidence type="ECO:0000313" key="14">
    <source>
        <dbReference type="Proteomes" id="UP000436088"/>
    </source>
</evidence>
<evidence type="ECO:0000256" key="1">
    <source>
        <dbReference type="ARBA" id="ARBA00003532"/>
    </source>
</evidence>
<feature type="domain" description="2Fe-2S ferredoxin-type" evidence="12">
    <location>
        <begin position="55"/>
        <end position="146"/>
    </location>
</feature>
<sequence length="165" mass="17758">MATMSFTSCIVKTAIPNRFTGALLKAPGSLGSIKSSSKSFGLKCSSNYRTSMAVYKVKLVGPNGKVSKIEVADDKYILDAAEEAGLDLPYSCKAGACSTCAGKMVSGSINQSDGSFLDNKQIEEGYLLTCVSHPVSDCEIHTHKEKDLYQVLCGHKIWQFIKFAV</sequence>
<keyword evidence="9 11" id="KW-0408">Iron</keyword>
<keyword evidence="4 11" id="KW-0813">Transport</keyword>
<evidence type="ECO:0000256" key="9">
    <source>
        <dbReference type="ARBA" id="ARBA00023004"/>
    </source>
</evidence>
<keyword evidence="11" id="KW-0934">Plastid</keyword>
<comment type="caution">
    <text evidence="13">The sequence shown here is derived from an EMBL/GenBank/DDBJ whole genome shotgun (WGS) entry which is preliminary data.</text>
</comment>
<organism evidence="13 14">
    <name type="scientific">Hibiscus syriacus</name>
    <name type="common">Rose of Sharon</name>
    <dbReference type="NCBI Taxonomy" id="106335"/>
    <lineage>
        <taxon>Eukaryota</taxon>
        <taxon>Viridiplantae</taxon>
        <taxon>Streptophyta</taxon>
        <taxon>Embryophyta</taxon>
        <taxon>Tracheophyta</taxon>
        <taxon>Spermatophyta</taxon>
        <taxon>Magnoliopsida</taxon>
        <taxon>eudicotyledons</taxon>
        <taxon>Gunneridae</taxon>
        <taxon>Pentapetalae</taxon>
        <taxon>rosids</taxon>
        <taxon>malvids</taxon>
        <taxon>Malvales</taxon>
        <taxon>Malvaceae</taxon>
        <taxon>Malvoideae</taxon>
        <taxon>Hibiscus</taxon>
    </lineage>
</organism>
<reference evidence="13" key="1">
    <citation type="submission" date="2019-09" db="EMBL/GenBank/DDBJ databases">
        <title>Draft genome information of white flower Hibiscus syriacus.</title>
        <authorList>
            <person name="Kim Y.-M."/>
        </authorList>
    </citation>
    <scope>NUCLEOTIDE SEQUENCE [LARGE SCALE GENOMIC DNA]</scope>
    <source>
        <strain evidence="13">YM2019G1</strain>
    </source>
</reference>
<dbReference type="PANTHER" id="PTHR43112">
    <property type="entry name" value="FERREDOXIN"/>
    <property type="match status" value="1"/>
</dbReference>